<dbReference type="Proteomes" id="UP000017820">
    <property type="component" value="Unassembled WGS sequence"/>
</dbReference>
<proteinExistence type="predicted"/>
<dbReference type="EMBL" id="AUSV01000134">
    <property type="protein sequence ID" value="ESP90656.1"/>
    <property type="molecule type" value="Genomic_DNA"/>
</dbReference>
<dbReference type="AlphaFoldDB" id="V4GZN3"/>
<protein>
    <submittedName>
        <fullName evidence="1">Uncharacterized protein</fullName>
    </submittedName>
</protein>
<organism evidence="1 2">
    <name type="scientific">Pseudoalteromonas luteoviolacea (strain 2ta16)</name>
    <dbReference type="NCBI Taxonomy" id="1353533"/>
    <lineage>
        <taxon>Bacteria</taxon>
        <taxon>Pseudomonadati</taxon>
        <taxon>Pseudomonadota</taxon>
        <taxon>Gammaproteobacteria</taxon>
        <taxon>Alteromonadales</taxon>
        <taxon>Pseudoalteromonadaceae</taxon>
        <taxon>Pseudoalteromonas</taxon>
    </lineage>
</organism>
<comment type="caution">
    <text evidence="1">The sequence shown here is derived from an EMBL/GenBank/DDBJ whole genome shotgun (WGS) entry which is preliminary data.</text>
</comment>
<gene>
    <name evidence="1" type="ORF">PL2TA16_01760</name>
</gene>
<evidence type="ECO:0000313" key="1">
    <source>
        <dbReference type="EMBL" id="ESP90656.1"/>
    </source>
</evidence>
<accession>V4GZN3</accession>
<evidence type="ECO:0000313" key="2">
    <source>
        <dbReference type="Proteomes" id="UP000017820"/>
    </source>
</evidence>
<reference evidence="1 2" key="1">
    <citation type="submission" date="2013-07" db="EMBL/GenBank/DDBJ databases">
        <title>Draft genome sequence of Pseudoalteromonas luteoviolacea 2ta16.</title>
        <authorList>
            <person name="Allen E.E."/>
            <person name="Azam F."/>
            <person name="Podell S."/>
        </authorList>
    </citation>
    <scope>NUCLEOTIDE SEQUENCE [LARGE SCALE GENOMIC DNA]</scope>
    <source>
        <strain evidence="1 2">2ta16</strain>
    </source>
</reference>
<sequence>MLSLSETILLMYKILFAKGCKTQTLQNTLKGSHLLAGMPDTLMKSLTLHISRWPKNTVKAERKSLI</sequence>
<name>V4GZN3_PSEL2</name>